<dbReference type="AlphaFoldDB" id="A0A644ZXM4"/>
<dbReference type="GO" id="GO:0005975">
    <property type="term" value="P:carbohydrate metabolic process"/>
    <property type="evidence" value="ECO:0007669"/>
    <property type="project" value="InterPro"/>
</dbReference>
<proteinExistence type="inferred from homology"/>
<sequence>MEKQVTGGWGDKLWWVHAEALYTTLRFALREDNPVLLAWHRRVFDYTFTRFPNPDTETREWIQILRRDGTPQEKVVALPVKDPYHIIRALILLIELLLKAETSGKSGKVE</sequence>
<protein>
    <submittedName>
        <fullName evidence="3">Uncharacterized protein</fullName>
    </submittedName>
</protein>
<evidence type="ECO:0000256" key="1">
    <source>
        <dbReference type="ARBA" id="ARBA00008558"/>
    </source>
</evidence>
<dbReference type="InterPro" id="IPR012341">
    <property type="entry name" value="6hp_glycosidase-like_sf"/>
</dbReference>
<gene>
    <name evidence="3" type="ORF">SDC9_91864</name>
</gene>
<dbReference type="EMBL" id="VSSQ01010770">
    <property type="protein sequence ID" value="MPM45178.1"/>
    <property type="molecule type" value="Genomic_DNA"/>
</dbReference>
<dbReference type="Gene3D" id="1.50.10.10">
    <property type="match status" value="1"/>
</dbReference>
<dbReference type="GO" id="GO:0016853">
    <property type="term" value="F:isomerase activity"/>
    <property type="evidence" value="ECO:0007669"/>
    <property type="project" value="UniProtKB-KW"/>
</dbReference>
<organism evidence="3">
    <name type="scientific">bioreactor metagenome</name>
    <dbReference type="NCBI Taxonomy" id="1076179"/>
    <lineage>
        <taxon>unclassified sequences</taxon>
        <taxon>metagenomes</taxon>
        <taxon>ecological metagenomes</taxon>
    </lineage>
</organism>
<dbReference type="PANTHER" id="PTHR15108">
    <property type="entry name" value="N-ACYLGLUCOSAMINE-2-EPIMERASE"/>
    <property type="match status" value="1"/>
</dbReference>
<comment type="similarity">
    <text evidence="1">Belongs to the N-acylglucosamine 2-epimerase family.</text>
</comment>
<keyword evidence="2" id="KW-0413">Isomerase</keyword>
<dbReference type="InterPro" id="IPR010819">
    <property type="entry name" value="AGE/CE"/>
</dbReference>
<name>A0A644ZXM4_9ZZZZ</name>
<reference evidence="3" key="1">
    <citation type="submission" date="2019-08" db="EMBL/GenBank/DDBJ databases">
        <authorList>
            <person name="Kucharzyk K."/>
            <person name="Murdoch R.W."/>
            <person name="Higgins S."/>
            <person name="Loffler F."/>
        </authorList>
    </citation>
    <scope>NUCLEOTIDE SEQUENCE</scope>
</reference>
<dbReference type="SUPFAM" id="SSF48208">
    <property type="entry name" value="Six-hairpin glycosidases"/>
    <property type="match status" value="1"/>
</dbReference>
<dbReference type="InterPro" id="IPR008928">
    <property type="entry name" value="6-hairpin_glycosidase_sf"/>
</dbReference>
<dbReference type="Pfam" id="PF07221">
    <property type="entry name" value="GlcNAc_2-epim"/>
    <property type="match status" value="1"/>
</dbReference>
<evidence type="ECO:0000256" key="2">
    <source>
        <dbReference type="ARBA" id="ARBA00023235"/>
    </source>
</evidence>
<evidence type="ECO:0000313" key="3">
    <source>
        <dbReference type="EMBL" id="MPM45178.1"/>
    </source>
</evidence>
<accession>A0A644ZXM4</accession>
<comment type="caution">
    <text evidence="3">The sequence shown here is derived from an EMBL/GenBank/DDBJ whole genome shotgun (WGS) entry which is preliminary data.</text>
</comment>